<evidence type="ECO:0000313" key="1">
    <source>
        <dbReference type="EMBL" id="AHE38989.1"/>
    </source>
</evidence>
<geneLocation type="plasmid" evidence="1">
    <name>pFRL3</name>
</geneLocation>
<reference evidence="1" key="1">
    <citation type="submission" date="2013-09" db="EMBL/GenBank/DDBJ databases">
        <title>Complete nucleotide sequence of Streptomyces linear plasmid pFRL3.</title>
        <authorList>
            <person name="Chen Z."/>
            <person name="Fang P."/>
            <person name="Qin Z."/>
        </authorList>
    </citation>
    <scope>NUCLEOTIDE SEQUENCE</scope>
    <source>
        <plasmid evidence="1">pFRL3</plasmid>
    </source>
</reference>
<accession>V9Z4R1</accession>
<keyword evidence="1" id="KW-0614">Plasmid</keyword>
<protein>
    <submittedName>
        <fullName evidence="1">Uncharacterized protein</fullName>
    </submittedName>
</protein>
<name>V9Z4R1_9ACTN</name>
<organism evidence="1">
    <name type="scientific">Streptomyces sp. FR1</name>
    <dbReference type="NCBI Taxonomy" id="349971"/>
    <lineage>
        <taxon>Bacteria</taxon>
        <taxon>Bacillati</taxon>
        <taxon>Actinomycetota</taxon>
        <taxon>Actinomycetes</taxon>
        <taxon>Kitasatosporales</taxon>
        <taxon>Streptomycetaceae</taxon>
        <taxon>Streptomyces</taxon>
    </lineage>
</organism>
<gene>
    <name evidence="1" type="ORF">pFRL3_212</name>
</gene>
<sequence>MVRALGTSLAGRAAAHVAAGLAGSEELHRQTGARAVRTAVNEAWLGPGSARSQGGPVLINSSAWPY</sequence>
<dbReference type="AlphaFoldDB" id="V9Z4R1"/>
<proteinExistence type="predicted"/>
<dbReference type="EMBL" id="KF602048">
    <property type="protein sequence ID" value="AHE38989.1"/>
    <property type="molecule type" value="Genomic_DNA"/>
</dbReference>